<reference evidence="6 7" key="1">
    <citation type="submission" date="2020-04" db="EMBL/GenBank/DDBJ databases">
        <title>Marinomonas sp. M1K-6 isolated from the deep seawater of the Mariana Trench.</title>
        <authorList>
            <person name="Li Y."/>
        </authorList>
    </citation>
    <scope>NUCLEOTIDE SEQUENCE [LARGE SCALE GENOMIC DNA]</scope>
    <source>
        <strain evidence="6 7">M1K-6</strain>
    </source>
</reference>
<feature type="domain" description="HTH lysR-type" evidence="5">
    <location>
        <begin position="1"/>
        <end position="58"/>
    </location>
</feature>
<dbReference type="PANTHER" id="PTHR30537">
    <property type="entry name" value="HTH-TYPE TRANSCRIPTIONAL REGULATOR"/>
    <property type="match status" value="1"/>
</dbReference>
<evidence type="ECO:0000256" key="4">
    <source>
        <dbReference type="ARBA" id="ARBA00023163"/>
    </source>
</evidence>
<dbReference type="CDD" id="cd08422">
    <property type="entry name" value="PBP2_CrgA_like"/>
    <property type="match status" value="1"/>
</dbReference>
<keyword evidence="7" id="KW-1185">Reference proteome</keyword>
<evidence type="ECO:0000256" key="3">
    <source>
        <dbReference type="ARBA" id="ARBA00023125"/>
    </source>
</evidence>
<sequence>MQLEDLRVVLKVAEFRSITAAATHLDMQMATASAAVKRVEVALGVELFVRTTRHLRLSTAGERYLPQCTAALSMLDQAKQTIHNDLGIISGEIRLAVSSDLGRNIAIPWVDDFMVQYPQVTLRAHVSDSNVDFYRDALDIALRYGAPADSNLYGFKICNVPRLLVASPEYLELHGTPTQPKDLLNHQCLFYQLQNILNDTWHFSCKESGAERSYKIKPSAYCASNDGDLVRRWCVAGKGVAVKSCLDIAQDLLAGRVVSLMPEYNLPQGELWLISPSRQSITPTVRLLRDMFRERTKALLTQLVEQGFIERHVLEDDGKGF</sequence>
<dbReference type="GO" id="GO:0003700">
    <property type="term" value="F:DNA-binding transcription factor activity"/>
    <property type="evidence" value="ECO:0007669"/>
    <property type="project" value="InterPro"/>
</dbReference>
<evidence type="ECO:0000313" key="6">
    <source>
        <dbReference type="EMBL" id="NLQ17715.1"/>
    </source>
</evidence>
<dbReference type="SUPFAM" id="SSF53850">
    <property type="entry name" value="Periplasmic binding protein-like II"/>
    <property type="match status" value="1"/>
</dbReference>
<dbReference type="Gene3D" id="1.10.10.10">
    <property type="entry name" value="Winged helix-like DNA-binding domain superfamily/Winged helix DNA-binding domain"/>
    <property type="match status" value="1"/>
</dbReference>
<comment type="similarity">
    <text evidence="1">Belongs to the LysR transcriptional regulatory family.</text>
</comment>
<dbReference type="SUPFAM" id="SSF46785">
    <property type="entry name" value="Winged helix' DNA-binding domain"/>
    <property type="match status" value="1"/>
</dbReference>
<dbReference type="Pfam" id="PF00126">
    <property type="entry name" value="HTH_1"/>
    <property type="match status" value="1"/>
</dbReference>
<evidence type="ECO:0000256" key="2">
    <source>
        <dbReference type="ARBA" id="ARBA00023015"/>
    </source>
</evidence>
<dbReference type="InterPro" id="IPR036390">
    <property type="entry name" value="WH_DNA-bd_sf"/>
</dbReference>
<dbReference type="PANTHER" id="PTHR30537:SF21">
    <property type="entry name" value="HTH-TYPE TRANSCRIPTIONAL REGULATOR SINR-RELATED"/>
    <property type="match status" value="1"/>
</dbReference>
<dbReference type="InterPro" id="IPR005119">
    <property type="entry name" value="LysR_subst-bd"/>
</dbReference>
<dbReference type="EMBL" id="JABAEK010000007">
    <property type="protein sequence ID" value="NLQ17715.1"/>
    <property type="molecule type" value="Genomic_DNA"/>
</dbReference>
<name>A0A847R1S9_9GAMM</name>
<dbReference type="InterPro" id="IPR000847">
    <property type="entry name" value="LysR_HTH_N"/>
</dbReference>
<evidence type="ECO:0000313" key="7">
    <source>
        <dbReference type="Proteomes" id="UP000586067"/>
    </source>
</evidence>
<dbReference type="GO" id="GO:0043565">
    <property type="term" value="F:sequence-specific DNA binding"/>
    <property type="evidence" value="ECO:0007669"/>
    <property type="project" value="TreeGrafter"/>
</dbReference>
<dbReference type="InterPro" id="IPR058163">
    <property type="entry name" value="LysR-type_TF_proteobact-type"/>
</dbReference>
<keyword evidence="4" id="KW-0804">Transcription</keyword>
<dbReference type="Pfam" id="PF03466">
    <property type="entry name" value="LysR_substrate"/>
    <property type="match status" value="1"/>
</dbReference>
<dbReference type="AlphaFoldDB" id="A0A847R1S9"/>
<protein>
    <submittedName>
        <fullName evidence="6">LysR family transcriptional regulator</fullName>
    </submittedName>
</protein>
<keyword evidence="3" id="KW-0238">DNA-binding</keyword>
<proteinExistence type="inferred from homology"/>
<comment type="caution">
    <text evidence="6">The sequence shown here is derived from an EMBL/GenBank/DDBJ whole genome shotgun (WGS) entry which is preliminary data.</text>
</comment>
<gene>
    <name evidence="6" type="ORF">HGG82_08750</name>
</gene>
<evidence type="ECO:0000256" key="1">
    <source>
        <dbReference type="ARBA" id="ARBA00009437"/>
    </source>
</evidence>
<accession>A0A847R1S9</accession>
<dbReference type="Gene3D" id="3.40.190.290">
    <property type="match status" value="1"/>
</dbReference>
<dbReference type="RefSeq" id="WP_168824800.1">
    <property type="nucleotide sequence ID" value="NZ_CP073013.1"/>
</dbReference>
<dbReference type="GO" id="GO:0006351">
    <property type="term" value="P:DNA-templated transcription"/>
    <property type="evidence" value="ECO:0007669"/>
    <property type="project" value="TreeGrafter"/>
</dbReference>
<dbReference type="Proteomes" id="UP000586067">
    <property type="component" value="Unassembled WGS sequence"/>
</dbReference>
<dbReference type="InterPro" id="IPR036388">
    <property type="entry name" value="WH-like_DNA-bd_sf"/>
</dbReference>
<dbReference type="PROSITE" id="PS50931">
    <property type="entry name" value="HTH_LYSR"/>
    <property type="match status" value="1"/>
</dbReference>
<organism evidence="6 7">
    <name type="scientific">Marinomonas profundi</name>
    <dbReference type="NCBI Taxonomy" id="2726122"/>
    <lineage>
        <taxon>Bacteria</taxon>
        <taxon>Pseudomonadati</taxon>
        <taxon>Pseudomonadota</taxon>
        <taxon>Gammaproteobacteria</taxon>
        <taxon>Oceanospirillales</taxon>
        <taxon>Oceanospirillaceae</taxon>
        <taxon>Marinomonas</taxon>
    </lineage>
</organism>
<keyword evidence="2" id="KW-0805">Transcription regulation</keyword>
<dbReference type="FunFam" id="1.10.10.10:FF:000001">
    <property type="entry name" value="LysR family transcriptional regulator"/>
    <property type="match status" value="1"/>
</dbReference>
<evidence type="ECO:0000259" key="5">
    <source>
        <dbReference type="PROSITE" id="PS50931"/>
    </source>
</evidence>